<name>A0A5C7FCM7_9BACI</name>
<dbReference type="PANTHER" id="PTHR30522:SF0">
    <property type="entry name" value="NUCLEOSIDE TRIPHOSPHATE PYROPHOSPHOHYDROLASE"/>
    <property type="match status" value="1"/>
</dbReference>
<dbReference type="GO" id="GO:0046081">
    <property type="term" value="P:dUTP catabolic process"/>
    <property type="evidence" value="ECO:0007669"/>
    <property type="project" value="TreeGrafter"/>
</dbReference>
<sequence length="488" mass="55446">MPEPHIRIVGLGAGDLDQLPLGVYKMLLKQEEVMIRTIDHPLVKELQQEGIAFHSFDNVYEKTDTFEEVYPAIAEELMKTAQEKGSIVYAVPGHPLVAEMTVQLLLHQPVVPVSIEGGQSFLDPMFTALQIDPNDGFQLVDGTDLKGDELAVTQHVIISQVYDAMSASNVKIALMERYPDDYPVTVVTAAGTAEESLVTVPLFEIDRTAGLSNLTALYCAPVTEEKQLYREFSTLRHVIRTLRGPDGCPWDKKQTHESLKRYAVEEVYELLEAIDEEDDDHITEELGDVLLQVMLHAQIGEDDGYFDIADVIEHVTEKMIRRHPHVFGETKAEDADEVLRNWEEIKKEEKQGESRESELDGIPKALPGLLQASKLQKKAARVGFDWGEEAPMWSKVEEEIAEWKKELEAGEKQAASEELGDVLFSLVNAARFHKIDPEEALQQTNRKFSRRFRFIEERLVQENRDIKKESLEDLDKLWEEAKLTERRG</sequence>
<evidence type="ECO:0000313" key="3">
    <source>
        <dbReference type="EMBL" id="WWD80067.1"/>
    </source>
</evidence>
<dbReference type="GO" id="GO:0008168">
    <property type="term" value="F:methyltransferase activity"/>
    <property type="evidence" value="ECO:0007669"/>
    <property type="project" value="InterPro"/>
</dbReference>
<dbReference type="InterPro" id="IPR048011">
    <property type="entry name" value="NTP-PPase_MazG-like_C"/>
</dbReference>
<feature type="domain" description="NTP pyrophosphohydrolase MazG-like" evidence="2">
    <location>
        <begin position="395"/>
        <end position="451"/>
    </location>
</feature>
<gene>
    <name evidence="3" type="primary">mazG</name>
    <name evidence="3" type="ORF">FTX54_000315</name>
</gene>
<dbReference type="InterPro" id="IPR048015">
    <property type="entry name" value="NTP-PPase_MazG-like_N"/>
</dbReference>
<reference evidence="3 4" key="1">
    <citation type="submission" date="2024-01" db="EMBL/GenBank/DDBJ databases">
        <title>Complete Genome Sequence of Alkalicoccus halolimnae BZ-SZ-XJ29T, a Moderately Halophilic Bacterium Isolated from a Salt Lake.</title>
        <authorList>
            <person name="Zhao B."/>
        </authorList>
    </citation>
    <scope>NUCLEOTIDE SEQUENCE [LARGE SCALE GENOMIC DNA]</scope>
    <source>
        <strain evidence="3 4">BZ-SZ-XJ29</strain>
    </source>
</reference>
<dbReference type="SUPFAM" id="SSF101386">
    <property type="entry name" value="all-alpha NTP pyrophosphatases"/>
    <property type="match status" value="2"/>
</dbReference>
<dbReference type="NCBIfam" id="NF007113">
    <property type="entry name" value="PRK09562.1"/>
    <property type="match status" value="1"/>
</dbReference>
<dbReference type="InterPro" id="IPR024180">
    <property type="entry name" value="Tetrapyrrole_Mease/MazG_pred"/>
</dbReference>
<dbReference type="InterPro" id="IPR014777">
    <property type="entry name" value="4pyrrole_Mease_sub1"/>
</dbReference>
<dbReference type="GO" id="GO:0046061">
    <property type="term" value="P:dATP catabolic process"/>
    <property type="evidence" value="ECO:0007669"/>
    <property type="project" value="TreeGrafter"/>
</dbReference>
<dbReference type="PANTHER" id="PTHR30522">
    <property type="entry name" value="NUCLEOSIDE TRIPHOSPHATE PYROPHOSPHOHYDROLASE"/>
    <property type="match status" value="1"/>
</dbReference>
<dbReference type="GO" id="GO:0046076">
    <property type="term" value="P:dTTP catabolic process"/>
    <property type="evidence" value="ECO:0007669"/>
    <property type="project" value="TreeGrafter"/>
</dbReference>
<dbReference type="InterPro" id="IPR000878">
    <property type="entry name" value="4pyrrol_Mease"/>
</dbReference>
<dbReference type="CDD" id="cd11723">
    <property type="entry name" value="YabN_N_like"/>
    <property type="match status" value="1"/>
</dbReference>
<dbReference type="InterPro" id="IPR011551">
    <property type="entry name" value="NTP_PyrPHydrolase_MazG"/>
</dbReference>
<dbReference type="SUPFAM" id="SSF53790">
    <property type="entry name" value="Tetrapyrrole methylase"/>
    <property type="match status" value="1"/>
</dbReference>
<dbReference type="OrthoDB" id="9808939at2"/>
<dbReference type="GO" id="GO:0047429">
    <property type="term" value="F:nucleoside triphosphate diphosphatase activity"/>
    <property type="evidence" value="ECO:0007669"/>
    <property type="project" value="UniProtKB-EC"/>
</dbReference>
<proteinExistence type="predicted"/>
<dbReference type="Pfam" id="PF00590">
    <property type="entry name" value="TP_methylase"/>
    <property type="match status" value="1"/>
</dbReference>
<protein>
    <submittedName>
        <fullName evidence="3">Nucleoside triphosphate pyrophosphohydrolase</fullName>
        <ecNumber evidence="3">3.6.1.9</ecNumber>
    </submittedName>
</protein>
<dbReference type="Gene3D" id="3.40.1010.10">
    <property type="entry name" value="Cobalt-precorrin-4 Transmethylase, Domain 1"/>
    <property type="match status" value="1"/>
</dbReference>
<dbReference type="NCBIfam" id="TIGR00444">
    <property type="entry name" value="mazG"/>
    <property type="match status" value="1"/>
</dbReference>
<dbReference type="GO" id="GO:0006203">
    <property type="term" value="P:dGTP catabolic process"/>
    <property type="evidence" value="ECO:0007669"/>
    <property type="project" value="TreeGrafter"/>
</dbReference>
<evidence type="ECO:0000259" key="2">
    <source>
        <dbReference type="Pfam" id="PF03819"/>
    </source>
</evidence>
<organism evidence="3 4">
    <name type="scientific">Alkalicoccus halolimnae</name>
    <dbReference type="NCBI Taxonomy" id="1667239"/>
    <lineage>
        <taxon>Bacteria</taxon>
        <taxon>Bacillati</taxon>
        <taxon>Bacillota</taxon>
        <taxon>Bacilli</taxon>
        <taxon>Bacillales</taxon>
        <taxon>Bacillaceae</taxon>
        <taxon>Alkalicoccus</taxon>
    </lineage>
</organism>
<dbReference type="Gene3D" id="1.10.287.1080">
    <property type="entry name" value="MazG-like"/>
    <property type="match status" value="2"/>
</dbReference>
<dbReference type="EC" id="3.6.1.9" evidence="3"/>
<dbReference type="AlphaFoldDB" id="A0A5C7FCM7"/>
<dbReference type="InterPro" id="IPR035013">
    <property type="entry name" value="YabN_N"/>
</dbReference>
<dbReference type="InterPro" id="IPR035996">
    <property type="entry name" value="4pyrrol_Methylase_sf"/>
</dbReference>
<dbReference type="CDD" id="cd11529">
    <property type="entry name" value="NTP-PPase_MazG_Cterm"/>
    <property type="match status" value="1"/>
</dbReference>
<dbReference type="Pfam" id="PF03819">
    <property type="entry name" value="MazG"/>
    <property type="match status" value="2"/>
</dbReference>
<keyword evidence="4" id="KW-1185">Reference proteome</keyword>
<dbReference type="InterPro" id="IPR004518">
    <property type="entry name" value="MazG-like_dom"/>
</dbReference>
<dbReference type="GO" id="GO:0046052">
    <property type="term" value="P:UTP catabolic process"/>
    <property type="evidence" value="ECO:0007669"/>
    <property type="project" value="TreeGrafter"/>
</dbReference>
<evidence type="ECO:0000259" key="1">
    <source>
        <dbReference type="Pfam" id="PF00590"/>
    </source>
</evidence>
<keyword evidence="3" id="KW-0378">Hydrolase</keyword>
<dbReference type="PIRSF" id="PIRSF002845">
    <property type="entry name" value="Ttrprl_mtas_MazG"/>
    <property type="match status" value="1"/>
</dbReference>
<feature type="domain" description="NTP pyrophosphohydrolase MazG-like" evidence="2">
    <location>
        <begin position="254"/>
        <end position="327"/>
    </location>
</feature>
<dbReference type="KEGG" id="ahal:FTX54_000315"/>
<feature type="domain" description="Tetrapyrrole methylase" evidence="1">
    <location>
        <begin position="7"/>
        <end position="205"/>
    </location>
</feature>
<accession>A0A5C7FCM7</accession>
<dbReference type="Proteomes" id="UP000321816">
    <property type="component" value="Chromosome"/>
</dbReference>
<dbReference type="RefSeq" id="WP_147805104.1">
    <property type="nucleotide sequence ID" value="NZ_CP144914.1"/>
</dbReference>
<dbReference type="GO" id="GO:0046047">
    <property type="term" value="P:TTP catabolic process"/>
    <property type="evidence" value="ECO:0007669"/>
    <property type="project" value="TreeGrafter"/>
</dbReference>
<evidence type="ECO:0000313" key="4">
    <source>
        <dbReference type="Proteomes" id="UP000321816"/>
    </source>
</evidence>
<dbReference type="CDD" id="cd11528">
    <property type="entry name" value="NTP-PPase_MazG_Nterm"/>
    <property type="match status" value="1"/>
</dbReference>
<dbReference type="EMBL" id="CP144914">
    <property type="protein sequence ID" value="WWD80067.1"/>
    <property type="molecule type" value="Genomic_DNA"/>
</dbReference>
<dbReference type="FunFam" id="1.10.287.1080:FF:000003">
    <property type="entry name" value="Nucleoside triphosphate pyrophosphohydrolase"/>
    <property type="match status" value="1"/>
</dbReference>
<dbReference type="GO" id="GO:0006950">
    <property type="term" value="P:response to stress"/>
    <property type="evidence" value="ECO:0007669"/>
    <property type="project" value="UniProtKB-ARBA"/>
</dbReference>
<dbReference type="FunFam" id="1.10.287.1080:FF:000001">
    <property type="entry name" value="Nucleoside triphosphate pyrophosphohydrolase"/>
    <property type="match status" value="1"/>
</dbReference>